<proteinExistence type="predicted"/>
<dbReference type="EMBL" id="GL833129">
    <property type="protein sequence ID" value="EGB07879.1"/>
    <property type="molecule type" value="Genomic_DNA"/>
</dbReference>
<protein>
    <submittedName>
        <fullName evidence="11">Uncharacterized protein ABC16</fullName>
    </submittedName>
</protein>
<feature type="domain" description="ABC transporter" evidence="10">
    <location>
        <begin position="13"/>
        <end position="252"/>
    </location>
</feature>
<dbReference type="InterPro" id="IPR050352">
    <property type="entry name" value="ABCG_transporters"/>
</dbReference>
<dbReference type="Proteomes" id="UP000002729">
    <property type="component" value="Unassembled WGS sequence"/>
</dbReference>
<evidence type="ECO:0000256" key="6">
    <source>
        <dbReference type="ARBA" id="ARBA00022989"/>
    </source>
</evidence>
<feature type="transmembrane region" description="Helical" evidence="9">
    <location>
        <begin position="351"/>
        <end position="372"/>
    </location>
</feature>
<evidence type="ECO:0000256" key="8">
    <source>
        <dbReference type="SAM" id="MobiDB-lite"/>
    </source>
</evidence>
<feature type="compositionally biased region" description="Acidic residues" evidence="8">
    <location>
        <begin position="634"/>
        <end position="643"/>
    </location>
</feature>
<keyword evidence="2" id="KW-0813">Transport</keyword>
<keyword evidence="12" id="KW-1185">Reference proteome</keyword>
<dbReference type="Pfam" id="PF01061">
    <property type="entry name" value="ABC2_membrane"/>
    <property type="match status" value="1"/>
</dbReference>
<dbReference type="KEGG" id="aaf:AURANDRAFT_26930"/>
<dbReference type="OrthoDB" id="66620at2759"/>
<dbReference type="GO" id="GO:0140359">
    <property type="term" value="F:ABC-type transporter activity"/>
    <property type="evidence" value="ECO:0007669"/>
    <property type="project" value="InterPro"/>
</dbReference>
<dbReference type="PANTHER" id="PTHR48041:SF139">
    <property type="entry name" value="PROTEIN SCARLET"/>
    <property type="match status" value="1"/>
</dbReference>
<feature type="region of interest" description="Disordered" evidence="8">
    <location>
        <begin position="614"/>
        <end position="654"/>
    </location>
</feature>
<evidence type="ECO:0000256" key="7">
    <source>
        <dbReference type="ARBA" id="ARBA00023136"/>
    </source>
</evidence>
<dbReference type="RefSeq" id="XP_009037256.1">
    <property type="nucleotide sequence ID" value="XM_009039008.1"/>
</dbReference>
<evidence type="ECO:0000259" key="10">
    <source>
        <dbReference type="PROSITE" id="PS50893"/>
    </source>
</evidence>
<keyword evidence="7 9" id="KW-0472">Membrane</keyword>
<keyword evidence="4" id="KW-0547">Nucleotide-binding</keyword>
<dbReference type="GO" id="GO:0016887">
    <property type="term" value="F:ATP hydrolysis activity"/>
    <property type="evidence" value="ECO:0007669"/>
    <property type="project" value="InterPro"/>
</dbReference>
<keyword evidence="5" id="KW-0067">ATP-binding</keyword>
<evidence type="ECO:0000256" key="3">
    <source>
        <dbReference type="ARBA" id="ARBA00022692"/>
    </source>
</evidence>
<dbReference type="InterPro" id="IPR013525">
    <property type="entry name" value="ABC2_TM"/>
</dbReference>
<comment type="subcellular location">
    <subcellularLocation>
        <location evidence="1">Membrane</location>
        <topology evidence="1">Multi-pass membrane protein</topology>
    </subcellularLocation>
</comment>
<dbReference type="Gene3D" id="3.40.50.300">
    <property type="entry name" value="P-loop containing nucleotide triphosphate hydrolases"/>
    <property type="match status" value="1"/>
</dbReference>
<feature type="transmembrane region" description="Helical" evidence="9">
    <location>
        <begin position="384"/>
        <end position="406"/>
    </location>
</feature>
<keyword evidence="6 9" id="KW-1133">Transmembrane helix</keyword>
<evidence type="ECO:0000256" key="5">
    <source>
        <dbReference type="ARBA" id="ARBA00022840"/>
    </source>
</evidence>
<dbReference type="AlphaFoldDB" id="F0YA71"/>
<dbReference type="SMART" id="SM00382">
    <property type="entry name" value="AAA"/>
    <property type="match status" value="1"/>
</dbReference>
<dbReference type="PANTHER" id="PTHR48041">
    <property type="entry name" value="ABC TRANSPORTER G FAMILY MEMBER 28"/>
    <property type="match status" value="1"/>
</dbReference>
<evidence type="ECO:0000256" key="4">
    <source>
        <dbReference type="ARBA" id="ARBA00022741"/>
    </source>
</evidence>
<dbReference type="GeneID" id="20220276"/>
<dbReference type="PROSITE" id="PS00211">
    <property type="entry name" value="ABC_TRANSPORTER_1"/>
    <property type="match status" value="1"/>
</dbReference>
<keyword evidence="3 9" id="KW-0812">Transmembrane</keyword>
<dbReference type="GO" id="GO:0005524">
    <property type="term" value="F:ATP binding"/>
    <property type="evidence" value="ECO:0007669"/>
    <property type="project" value="UniProtKB-KW"/>
</dbReference>
<name>F0YA71_AURAN</name>
<dbReference type="PROSITE" id="PS50893">
    <property type="entry name" value="ABC_TRANSPORTER_2"/>
    <property type="match status" value="1"/>
</dbReference>
<evidence type="ECO:0000256" key="9">
    <source>
        <dbReference type="SAM" id="Phobius"/>
    </source>
</evidence>
<dbReference type="InterPro" id="IPR027417">
    <property type="entry name" value="P-loop_NTPase"/>
</dbReference>
<dbReference type="InterPro" id="IPR003593">
    <property type="entry name" value="AAA+_ATPase"/>
</dbReference>
<dbReference type="InterPro" id="IPR017871">
    <property type="entry name" value="ABC_transporter-like_CS"/>
</dbReference>
<evidence type="ECO:0000256" key="1">
    <source>
        <dbReference type="ARBA" id="ARBA00004141"/>
    </source>
</evidence>
<evidence type="ECO:0000256" key="2">
    <source>
        <dbReference type="ARBA" id="ARBA00022448"/>
    </source>
</evidence>
<feature type="transmembrane region" description="Helical" evidence="9">
    <location>
        <begin position="463"/>
        <end position="488"/>
    </location>
</feature>
<dbReference type="Pfam" id="PF00005">
    <property type="entry name" value="ABC_tran"/>
    <property type="match status" value="1"/>
</dbReference>
<evidence type="ECO:0000313" key="12">
    <source>
        <dbReference type="Proteomes" id="UP000002729"/>
    </source>
</evidence>
<gene>
    <name evidence="11" type="primary">ABC16</name>
    <name evidence="11" type="ORF">AURANDRAFT_26930</name>
</gene>
<evidence type="ECO:0000313" key="11">
    <source>
        <dbReference type="EMBL" id="EGB07879.1"/>
    </source>
</evidence>
<dbReference type="GO" id="GO:0016020">
    <property type="term" value="C:membrane"/>
    <property type="evidence" value="ECO:0007669"/>
    <property type="project" value="UniProtKB-SubCell"/>
</dbReference>
<dbReference type="OMA" id="NFMAFLH"/>
<dbReference type="eggNOG" id="KOG0061">
    <property type="taxonomic scope" value="Eukaryota"/>
</dbReference>
<dbReference type="SUPFAM" id="SSF52540">
    <property type="entry name" value="P-loop containing nucleoside triphosphate hydrolases"/>
    <property type="match status" value="1"/>
</dbReference>
<dbReference type="InParanoid" id="F0YA71"/>
<dbReference type="InterPro" id="IPR003439">
    <property type="entry name" value="ABC_transporter-like_ATP-bd"/>
</dbReference>
<feature type="compositionally biased region" description="Pro residues" evidence="8">
    <location>
        <begin position="614"/>
        <end position="630"/>
    </location>
</feature>
<sequence>MESKSYARLAWDIKRYDVLTPKKERKRVLHATSHAVYGGELFLILGPSGSGKTSLVTILAGRNATGSWSGALLAEGAPAGRGPRRSTGFVDQQPLFFSTLTVRESLTYTGRLRLPTVGAKGVRATVERVLNDLDLGRCGDTYVGDERLKGISGGEKKRLQIAAELVSDPNMLVLDEPTSGLDAATALLTVRSVSRIANDGAKAVVAVVHQPRAALMLLFDMALVLSEGRPAYSGHPGDELLRHFSTLGLEPPAHDNPADFVMDLVAVPDEIFETDAESVAALDLRKRDRTRVLDAYGASRGAADAARRYGAAAAAAAGEARERREPAPSSWLYQFDVLARRAFTYKFRDEMVVVTQVSMALIMAVLLGAIYYDLGLGQESVQNRVGAVSFSMLLMSFIAFDVVLLFPKERDLYKREHAAGLYCPSAFFHARCVAELPGHLVAGGCYATVTYWMMGFQQDLGKFLSYVALCEALVLSGTSLLIACGCLAKDFEGANNIATVAYCLFMMFDGHYINNKSIPEGARWIKQLNFFNWGISAAARSELKGLGEMHGCRDPASQKCVFQRGDDAADYYGYHQTVREALAALALICVVMRFLGFLAFKYFFQDHPLFAPKPIPDDLPPEPAPEPAAPAPEDGPEDLEEPAEPPRDARASSWAATPGGFVHVGEAEDASYSDVLLCNFSSADRASPSFIDAPSK</sequence>
<feature type="transmembrane region" description="Helical" evidence="9">
    <location>
        <begin position="581"/>
        <end position="604"/>
    </location>
</feature>
<reference evidence="11 12" key="1">
    <citation type="journal article" date="2011" name="Proc. Natl. Acad. Sci. U.S.A.">
        <title>Niche of harmful alga Aureococcus anophagefferens revealed through ecogenomics.</title>
        <authorList>
            <person name="Gobler C.J."/>
            <person name="Berry D.L."/>
            <person name="Dyhrman S.T."/>
            <person name="Wilhelm S.W."/>
            <person name="Salamov A."/>
            <person name="Lobanov A.V."/>
            <person name="Zhang Y."/>
            <person name="Collier J.L."/>
            <person name="Wurch L.L."/>
            <person name="Kustka A.B."/>
            <person name="Dill B.D."/>
            <person name="Shah M."/>
            <person name="VerBerkmoes N.C."/>
            <person name="Kuo A."/>
            <person name="Terry A."/>
            <person name="Pangilinan J."/>
            <person name="Lindquist E.A."/>
            <person name="Lucas S."/>
            <person name="Paulsen I.T."/>
            <person name="Hattenrath-Lehmann T.K."/>
            <person name="Talmage S.C."/>
            <person name="Walker E.A."/>
            <person name="Koch F."/>
            <person name="Burson A.M."/>
            <person name="Marcoval M.A."/>
            <person name="Tang Y.Z."/>
            <person name="Lecleir G.R."/>
            <person name="Coyne K.J."/>
            <person name="Berg G.M."/>
            <person name="Bertrand E.M."/>
            <person name="Saito M.A."/>
            <person name="Gladyshev V.N."/>
            <person name="Grigoriev I.V."/>
        </authorList>
    </citation>
    <scope>NUCLEOTIDE SEQUENCE [LARGE SCALE GENOMIC DNA]</scope>
    <source>
        <strain evidence="12">CCMP 1984</strain>
    </source>
</reference>
<organism evidence="12">
    <name type="scientific">Aureococcus anophagefferens</name>
    <name type="common">Harmful bloom alga</name>
    <dbReference type="NCBI Taxonomy" id="44056"/>
    <lineage>
        <taxon>Eukaryota</taxon>
        <taxon>Sar</taxon>
        <taxon>Stramenopiles</taxon>
        <taxon>Ochrophyta</taxon>
        <taxon>Pelagophyceae</taxon>
        <taxon>Pelagomonadales</taxon>
        <taxon>Pelagomonadaceae</taxon>
        <taxon>Aureococcus</taxon>
    </lineage>
</organism>
<accession>F0YA71</accession>